<keyword evidence="3" id="KW-1185">Reference proteome</keyword>
<dbReference type="InterPro" id="IPR001611">
    <property type="entry name" value="Leu-rich_rpt"/>
</dbReference>
<dbReference type="InterPro" id="IPR032675">
    <property type="entry name" value="LRR_dom_sf"/>
</dbReference>
<comment type="caution">
    <text evidence="2">The sequence shown here is derived from an EMBL/GenBank/DDBJ whole genome shotgun (WGS) entry which is preliminary data.</text>
</comment>
<reference evidence="2 3" key="1">
    <citation type="journal article" date="2023" name="Commun. Biol.">
        <title>Genome analysis of Parmales, the sister group of diatoms, reveals the evolutionary specialization of diatoms from phago-mixotrophs to photoautotrophs.</title>
        <authorList>
            <person name="Ban H."/>
            <person name="Sato S."/>
            <person name="Yoshikawa S."/>
            <person name="Yamada K."/>
            <person name="Nakamura Y."/>
            <person name="Ichinomiya M."/>
            <person name="Sato N."/>
            <person name="Blanc-Mathieu R."/>
            <person name="Endo H."/>
            <person name="Kuwata A."/>
            <person name="Ogata H."/>
        </authorList>
    </citation>
    <scope>NUCLEOTIDE SEQUENCE [LARGE SCALE GENOMIC DNA]</scope>
</reference>
<accession>A0ABQ6MA82</accession>
<dbReference type="SUPFAM" id="SSF52047">
    <property type="entry name" value="RNI-like"/>
    <property type="match status" value="1"/>
</dbReference>
<dbReference type="Gene3D" id="3.80.10.10">
    <property type="entry name" value="Ribonuclease Inhibitor"/>
    <property type="match status" value="4"/>
</dbReference>
<dbReference type="Pfam" id="PF13516">
    <property type="entry name" value="LRR_6"/>
    <property type="match status" value="6"/>
</dbReference>
<protein>
    <recommendedName>
        <fullName evidence="4">RNI-like protein</fullName>
    </recommendedName>
</protein>
<dbReference type="EMBL" id="BRYB01000095">
    <property type="protein sequence ID" value="GMI22614.1"/>
    <property type="molecule type" value="Genomic_DNA"/>
</dbReference>
<feature type="compositionally biased region" description="Polar residues" evidence="1">
    <location>
        <begin position="16"/>
        <end position="25"/>
    </location>
</feature>
<dbReference type="PANTHER" id="PTHR24114:SF2">
    <property type="entry name" value="F-BOX DOMAIN-CONTAINING PROTEIN-RELATED"/>
    <property type="match status" value="1"/>
</dbReference>
<name>A0ABQ6MA82_9STRA</name>
<proteinExistence type="predicted"/>
<dbReference type="InterPro" id="IPR052394">
    <property type="entry name" value="LRR-containing"/>
</dbReference>
<feature type="region of interest" description="Disordered" evidence="1">
    <location>
        <begin position="1"/>
        <end position="231"/>
    </location>
</feature>
<evidence type="ECO:0000313" key="2">
    <source>
        <dbReference type="EMBL" id="GMI22614.1"/>
    </source>
</evidence>
<evidence type="ECO:0000256" key="1">
    <source>
        <dbReference type="SAM" id="MobiDB-lite"/>
    </source>
</evidence>
<feature type="compositionally biased region" description="Basic residues" evidence="1">
    <location>
        <begin position="169"/>
        <end position="184"/>
    </location>
</feature>
<dbReference type="Proteomes" id="UP001165060">
    <property type="component" value="Unassembled WGS sequence"/>
</dbReference>
<evidence type="ECO:0000313" key="3">
    <source>
        <dbReference type="Proteomes" id="UP001165060"/>
    </source>
</evidence>
<sequence length="704" mass="74974">MVVSPRDRKASIVPAQRSSSGTNRGPPSPRKDSASASLGGLMDISATPPAEKREVKLPRAGSLRDRTGSIRDGAENASPRKASASTPTPSNRRSSGAKKTGRKSSSTKTTPTNAGRDERGSVDFALPSDPLASFGDEYRDIPGESDEMFFANDVEVDNLSPAASPQQQSRHKPTPPKEAAKKKKEAGSPSPALSAAELDSPAARAFKKSVGRPVTLRKSYQKPKNEADRKTRKTAFAIADVVSSVMDEINLMGQDDDDENDDSTASMTRMANSHHHTHIDHRVVAGEEFTFADVLSRVDDNDGDLATLIFRQTGQNMKNFDIIVDDDTGDSHQKESVTLVLPGHLTTAKLSDFAGSLKFNTHLRFIDLRGNAISDDTVSELAAALKENKKFKALDLSHNKITGVGAASLVQLVNRVEFLNISYNPIGDAGAQKLAGGIANTQTLRDLNMAECNINAYGASFLASALAVNKSLQSIIMSNNAIGSSQSSKRIAFALMKNSNLKVLKMSSTGLGDGIEHFARLVETTKSLKSLDLSANSISDDGATALGNALTFNRSIRSLCLKRNKIGDSGIQVLAAALVSNTVLEVLDVGGNIIGDNGTAKLATVLSTHGYIKEVDVSANNIGIDGAIDLSNVLRSNDVLCILNLAANMIGSMGIQRLEEALKINTSLQVCYVGIEAVGMDGVVDLISNQDEAMPFWESRLVVL</sequence>
<dbReference type="SMART" id="SM00368">
    <property type="entry name" value="LRR_RI"/>
    <property type="match status" value="10"/>
</dbReference>
<organism evidence="2 3">
    <name type="scientific">Tetraparma gracilis</name>
    <dbReference type="NCBI Taxonomy" id="2962635"/>
    <lineage>
        <taxon>Eukaryota</taxon>
        <taxon>Sar</taxon>
        <taxon>Stramenopiles</taxon>
        <taxon>Ochrophyta</taxon>
        <taxon>Bolidophyceae</taxon>
        <taxon>Parmales</taxon>
        <taxon>Triparmaceae</taxon>
        <taxon>Tetraparma</taxon>
    </lineage>
</organism>
<feature type="compositionally biased region" description="Basic and acidic residues" evidence="1">
    <location>
        <begin position="50"/>
        <end position="74"/>
    </location>
</feature>
<gene>
    <name evidence="2" type="ORF">TeGR_g2586</name>
</gene>
<feature type="compositionally biased region" description="Basic and acidic residues" evidence="1">
    <location>
        <begin position="1"/>
        <end position="10"/>
    </location>
</feature>
<dbReference type="PANTHER" id="PTHR24114">
    <property type="entry name" value="LEUCINE RICH REPEAT FAMILY PROTEIN"/>
    <property type="match status" value="1"/>
</dbReference>
<evidence type="ECO:0008006" key="4">
    <source>
        <dbReference type="Google" id="ProtNLM"/>
    </source>
</evidence>